<comment type="similarity">
    <text evidence="2 6">Belongs to the GMC oxidoreductase family.</text>
</comment>
<dbReference type="Proteomes" id="UP000528457">
    <property type="component" value="Unassembled WGS sequence"/>
</dbReference>
<dbReference type="InParanoid" id="A0A7X0MW74"/>
<dbReference type="Pfam" id="PF00732">
    <property type="entry name" value="GMC_oxred_N"/>
    <property type="match status" value="1"/>
</dbReference>
<dbReference type="PROSITE" id="PS00624">
    <property type="entry name" value="GMC_OXRED_2"/>
    <property type="match status" value="1"/>
</dbReference>
<dbReference type="InterPro" id="IPR036188">
    <property type="entry name" value="FAD/NAD-bd_sf"/>
</dbReference>
<keyword evidence="4 5" id="KW-0274">FAD</keyword>
<dbReference type="Gene3D" id="3.30.560.10">
    <property type="entry name" value="Glucose Oxidase, domain 3"/>
    <property type="match status" value="1"/>
</dbReference>
<evidence type="ECO:0000256" key="2">
    <source>
        <dbReference type="ARBA" id="ARBA00010790"/>
    </source>
</evidence>
<comment type="caution">
    <text evidence="9">The sequence shown here is derived from an EMBL/GenBank/DDBJ whole genome shotgun (WGS) entry which is preliminary data.</text>
</comment>
<protein>
    <submittedName>
        <fullName evidence="9">Choline dehydrogenase-like flavoprotein</fullName>
    </submittedName>
</protein>
<evidence type="ECO:0000256" key="5">
    <source>
        <dbReference type="PIRSR" id="PIRSR000137-2"/>
    </source>
</evidence>
<feature type="domain" description="Glucose-methanol-choline oxidoreductase N-terminal" evidence="8">
    <location>
        <begin position="252"/>
        <end position="266"/>
    </location>
</feature>
<evidence type="ECO:0000256" key="4">
    <source>
        <dbReference type="ARBA" id="ARBA00022827"/>
    </source>
</evidence>
<dbReference type="InterPro" id="IPR012132">
    <property type="entry name" value="GMC_OxRdtase"/>
</dbReference>
<dbReference type="SUPFAM" id="SSF51905">
    <property type="entry name" value="FAD/NAD(P)-binding domain"/>
    <property type="match status" value="1"/>
</dbReference>
<sequence>MYDYIIVGAGSAGCVLANRLSANPENRVCLIEAGGSDRNPLVYTPLGILASLAGGLFNWNFNSTAQKNMNDREIYCPRGKVLGGSSSINAMLYVRGQKQDYDSWAAAGNTGWSYDEVLPYFKRSQHQERGANEFHGTGGPLNVADLRSQHQLCQAFLDSAIEQGEKATQDFNGDDQEGVGWYQTTQKNGLRCSAAAAYLHPVLNKRSNLTLIKGVRASKIIFEDKRACGVEIIENGQRRILKANREVLLSSGAFGSPQLLMLSGVGSKEQLEKHNIDPVHELPGVGENLQEHVDVLITTEETTGTSFALTRPKALWNQTKAFFQFVFARRGNLTSVIAEAGGFIKVGEHAETPDIQLHFSPVAMGDHGRDTDYYSKYGHSLHVCVLRPKSRGQVSLASSDPTADPEIDLNLLSEEDDLKLLSNAVKRGRELLKGKALQDVSGLEISPGTSCNSDDDLETFIRNNAQHIYHPVGTCKMGSDDMAVVDEQLRVHGLEGLRVIDASIMPTVVSGNTNAPTMMIAEKASDMILETDKAG</sequence>
<dbReference type="Gene3D" id="3.50.50.60">
    <property type="entry name" value="FAD/NAD(P)-binding domain"/>
    <property type="match status" value="1"/>
</dbReference>
<dbReference type="SUPFAM" id="SSF54373">
    <property type="entry name" value="FAD-linked reductases, C-terminal domain"/>
    <property type="match status" value="1"/>
</dbReference>
<evidence type="ECO:0000259" key="8">
    <source>
        <dbReference type="PROSITE" id="PS00624"/>
    </source>
</evidence>
<reference evidence="9 10" key="1">
    <citation type="submission" date="2020-08" db="EMBL/GenBank/DDBJ databases">
        <title>Genomic Encyclopedia of Type Strains, Phase IV (KMG-IV): sequencing the most valuable type-strain genomes for metagenomic binning, comparative biology and taxonomic classification.</title>
        <authorList>
            <person name="Goeker M."/>
        </authorList>
    </citation>
    <scope>NUCLEOTIDE SEQUENCE [LARGE SCALE GENOMIC DNA]</scope>
    <source>
        <strain evidence="9 10">DSM 22368</strain>
    </source>
</reference>
<dbReference type="GO" id="GO:0016614">
    <property type="term" value="F:oxidoreductase activity, acting on CH-OH group of donors"/>
    <property type="evidence" value="ECO:0007669"/>
    <property type="project" value="InterPro"/>
</dbReference>
<proteinExistence type="inferred from homology"/>
<keyword evidence="3 6" id="KW-0285">Flavoprotein</keyword>
<feature type="binding site" evidence="5">
    <location>
        <position position="81"/>
    </location>
    <ligand>
        <name>FAD</name>
        <dbReference type="ChEBI" id="CHEBI:57692"/>
    </ligand>
</feature>
<comment type="cofactor">
    <cofactor evidence="1 5">
        <name>FAD</name>
        <dbReference type="ChEBI" id="CHEBI:57692"/>
    </cofactor>
</comment>
<evidence type="ECO:0000256" key="3">
    <source>
        <dbReference type="ARBA" id="ARBA00022630"/>
    </source>
</evidence>
<dbReference type="InterPro" id="IPR000172">
    <property type="entry name" value="GMC_OxRdtase_N"/>
</dbReference>
<dbReference type="NCBIfam" id="NF002550">
    <property type="entry name" value="PRK02106.1"/>
    <property type="match status" value="1"/>
</dbReference>
<dbReference type="PIRSF" id="PIRSF000137">
    <property type="entry name" value="Alcohol_oxidase"/>
    <property type="match status" value="1"/>
</dbReference>
<dbReference type="EMBL" id="JACHHT010000001">
    <property type="protein sequence ID" value="MBB6520624.1"/>
    <property type="molecule type" value="Genomic_DNA"/>
</dbReference>
<dbReference type="RefSeq" id="WP_166850699.1">
    <property type="nucleotide sequence ID" value="NZ_JAAONY010000001.1"/>
</dbReference>
<dbReference type="PROSITE" id="PS00623">
    <property type="entry name" value="GMC_OXRED_1"/>
    <property type="match status" value="1"/>
</dbReference>
<name>A0A7X0MW74_9GAMM</name>
<dbReference type="PANTHER" id="PTHR11552">
    <property type="entry name" value="GLUCOSE-METHANOL-CHOLINE GMC OXIDOREDUCTASE"/>
    <property type="match status" value="1"/>
</dbReference>
<keyword evidence="10" id="KW-1185">Reference proteome</keyword>
<dbReference type="FunCoup" id="A0A7X0MW74">
    <property type="interactions" value="226"/>
</dbReference>
<evidence type="ECO:0000256" key="1">
    <source>
        <dbReference type="ARBA" id="ARBA00001974"/>
    </source>
</evidence>
<feature type="domain" description="Glucose-methanol-choline oxidoreductase N-terminal" evidence="7">
    <location>
        <begin position="79"/>
        <end position="102"/>
    </location>
</feature>
<dbReference type="InterPro" id="IPR007867">
    <property type="entry name" value="GMC_OxRtase_C"/>
</dbReference>
<accession>A0A7X0MW74</accession>
<dbReference type="GO" id="GO:0050660">
    <property type="term" value="F:flavin adenine dinucleotide binding"/>
    <property type="evidence" value="ECO:0007669"/>
    <property type="project" value="InterPro"/>
</dbReference>
<organism evidence="9 10">
    <name type="scientific">Pseudoteredinibacter isoporae</name>
    <dbReference type="NCBI Taxonomy" id="570281"/>
    <lineage>
        <taxon>Bacteria</taxon>
        <taxon>Pseudomonadati</taxon>
        <taxon>Pseudomonadota</taxon>
        <taxon>Gammaproteobacteria</taxon>
        <taxon>Cellvibrionales</taxon>
        <taxon>Cellvibrionaceae</taxon>
        <taxon>Pseudoteredinibacter</taxon>
    </lineage>
</organism>
<dbReference type="PANTHER" id="PTHR11552:SF147">
    <property type="entry name" value="CHOLINE DEHYDROGENASE, MITOCHONDRIAL"/>
    <property type="match status" value="1"/>
</dbReference>
<dbReference type="Pfam" id="PF05199">
    <property type="entry name" value="GMC_oxred_C"/>
    <property type="match status" value="1"/>
</dbReference>
<evidence type="ECO:0000313" key="9">
    <source>
        <dbReference type="EMBL" id="MBB6520624.1"/>
    </source>
</evidence>
<evidence type="ECO:0000259" key="7">
    <source>
        <dbReference type="PROSITE" id="PS00623"/>
    </source>
</evidence>
<gene>
    <name evidence="9" type="ORF">HNR48_000902</name>
</gene>
<dbReference type="AlphaFoldDB" id="A0A7X0MW74"/>
<evidence type="ECO:0000313" key="10">
    <source>
        <dbReference type="Proteomes" id="UP000528457"/>
    </source>
</evidence>
<evidence type="ECO:0000256" key="6">
    <source>
        <dbReference type="RuleBase" id="RU003968"/>
    </source>
</evidence>